<evidence type="ECO:0000313" key="2">
    <source>
        <dbReference type="Proteomes" id="UP000729402"/>
    </source>
</evidence>
<evidence type="ECO:0000313" key="1">
    <source>
        <dbReference type="EMBL" id="KAG8060623.1"/>
    </source>
</evidence>
<name>A0A8J5S8I6_ZIZPA</name>
<organism evidence="1 2">
    <name type="scientific">Zizania palustris</name>
    <name type="common">Northern wild rice</name>
    <dbReference type="NCBI Taxonomy" id="103762"/>
    <lineage>
        <taxon>Eukaryota</taxon>
        <taxon>Viridiplantae</taxon>
        <taxon>Streptophyta</taxon>
        <taxon>Embryophyta</taxon>
        <taxon>Tracheophyta</taxon>
        <taxon>Spermatophyta</taxon>
        <taxon>Magnoliopsida</taxon>
        <taxon>Liliopsida</taxon>
        <taxon>Poales</taxon>
        <taxon>Poaceae</taxon>
        <taxon>BOP clade</taxon>
        <taxon>Oryzoideae</taxon>
        <taxon>Oryzeae</taxon>
        <taxon>Zizaniinae</taxon>
        <taxon>Zizania</taxon>
    </lineage>
</organism>
<keyword evidence="2" id="KW-1185">Reference proteome</keyword>
<dbReference type="EMBL" id="JAAALK010000287">
    <property type="protein sequence ID" value="KAG8060623.1"/>
    <property type="molecule type" value="Genomic_DNA"/>
</dbReference>
<dbReference type="Proteomes" id="UP000729402">
    <property type="component" value="Unassembled WGS sequence"/>
</dbReference>
<sequence length="72" mass="7909">VFDPKDRKASSRGSMGSELTAKIAMLDLNPKGANIEDRVATDIEDDPLTATRQVDPDVSALCHFALKKINFY</sequence>
<proteinExistence type="predicted"/>
<reference evidence="1" key="1">
    <citation type="journal article" date="2021" name="bioRxiv">
        <title>Whole Genome Assembly and Annotation of Northern Wild Rice, Zizania palustris L., Supports a Whole Genome Duplication in the Zizania Genus.</title>
        <authorList>
            <person name="Haas M."/>
            <person name="Kono T."/>
            <person name="Macchietto M."/>
            <person name="Millas R."/>
            <person name="McGilp L."/>
            <person name="Shao M."/>
            <person name="Duquette J."/>
            <person name="Hirsch C.N."/>
            <person name="Kimball J."/>
        </authorList>
    </citation>
    <scope>NUCLEOTIDE SEQUENCE</scope>
    <source>
        <tissue evidence="1">Fresh leaf tissue</tissue>
    </source>
</reference>
<feature type="non-terminal residue" evidence="1">
    <location>
        <position position="72"/>
    </location>
</feature>
<reference evidence="1" key="2">
    <citation type="submission" date="2021-02" db="EMBL/GenBank/DDBJ databases">
        <authorList>
            <person name="Kimball J.A."/>
            <person name="Haas M.W."/>
            <person name="Macchietto M."/>
            <person name="Kono T."/>
            <person name="Duquette J."/>
            <person name="Shao M."/>
        </authorList>
    </citation>
    <scope>NUCLEOTIDE SEQUENCE</scope>
    <source>
        <tissue evidence="1">Fresh leaf tissue</tissue>
    </source>
</reference>
<comment type="caution">
    <text evidence="1">The sequence shown here is derived from an EMBL/GenBank/DDBJ whole genome shotgun (WGS) entry which is preliminary data.</text>
</comment>
<gene>
    <name evidence="1" type="ORF">GUJ93_ZPchr0002g26537</name>
</gene>
<dbReference type="AlphaFoldDB" id="A0A8J5S8I6"/>
<protein>
    <submittedName>
        <fullName evidence="1">Uncharacterized protein</fullName>
    </submittedName>
</protein>
<accession>A0A8J5S8I6</accession>